<dbReference type="InterPro" id="IPR013148">
    <property type="entry name" value="Glyco_hydro_32_N"/>
</dbReference>
<comment type="caution">
    <text evidence="6">The sequence shown here is derived from an EMBL/GenBank/DDBJ whole genome shotgun (WGS) entry which is preliminary data.</text>
</comment>
<dbReference type="CDD" id="cd18622">
    <property type="entry name" value="GH32_Inu-like"/>
    <property type="match status" value="1"/>
</dbReference>
<dbReference type="SUPFAM" id="SSF75005">
    <property type="entry name" value="Arabinanase/levansucrase/invertase"/>
    <property type="match status" value="1"/>
</dbReference>
<dbReference type="PANTHER" id="PTHR42800:SF1">
    <property type="entry name" value="EXOINULINASE INUD (AFU_ORTHOLOGUE AFUA_5G00480)"/>
    <property type="match status" value="1"/>
</dbReference>
<feature type="domain" description="Hedgehog/Intein (Hint)" evidence="5">
    <location>
        <begin position="494"/>
        <end position="633"/>
    </location>
</feature>
<dbReference type="Gene3D" id="2.170.16.10">
    <property type="entry name" value="Hedgehog/Intein (Hint) domain"/>
    <property type="match status" value="1"/>
</dbReference>
<organism evidence="6 7">
    <name type="scientific">Neokomagataea tanensis NBRC 106556</name>
    <dbReference type="NCBI Taxonomy" id="1223519"/>
    <lineage>
        <taxon>Bacteria</taxon>
        <taxon>Pseudomonadati</taxon>
        <taxon>Pseudomonadota</taxon>
        <taxon>Alphaproteobacteria</taxon>
        <taxon>Acetobacterales</taxon>
        <taxon>Acetobacteraceae</taxon>
        <taxon>Neokomagataea</taxon>
    </lineage>
</organism>
<dbReference type="Gene3D" id="2.115.10.20">
    <property type="entry name" value="Glycosyl hydrolase domain, family 43"/>
    <property type="match status" value="1"/>
</dbReference>
<dbReference type="SUPFAM" id="SSF49899">
    <property type="entry name" value="Concanavalin A-like lectins/glucanases"/>
    <property type="match status" value="1"/>
</dbReference>
<dbReference type="Pfam" id="PF00251">
    <property type="entry name" value="Glyco_hydro_32N"/>
    <property type="match status" value="1"/>
</dbReference>
<sequence>MNDPQPAFYQNGVWTLYALTDCNYPNGNGTSWSRWTSTDLTHWTNQGTAIQKYTNEYGDPWSGTIIADTENTAGFGSNAIIALTTVSGKEGEGQSTALWVSQDNGKSFYFDKIVMPNPYSNTSNANNAQAFRDPRVTWMADTKSWVMTLAENHKISFYTSTDLQNWHYQSGFTNDTLNTLGAIECPTLFPIALQDANGNIIGSKWILMCSANGYQTGFTTGAHYWSGEMVNGTFVADDTRGSWLDSGSDFYAATVYAEKGITSTPQTSYYATAWKNNWEYANKVTGAGYYGDMTRTRVLTFHQTDQGQKLFNDVLWHGKPFVFDQVFGSEVFDRPLTPSTPQLLDRMSEDSTSSSLFFASFSRMGNEWPDTITITLQSGAGTPITLILSPQQNSVQLQRSESGYTPDMSSEWQSPRNAFLNFGNKVTVFALINKNGIEVIFNNVALSMTSLVFPTSKIGTPEITVSNGQVNIDHFGVGPLPGDQQVLNTDNDHCFLAGTLIETPDGDVPIETITVGAQVAVYKKEGRIFQPVIWSGARFICTDPNEADPERARAPVRIVKGALGDNIPYTDLLVTPDHGLYLDGALVPARMLVNGSSIRYDRNITEYWYHHIQCDEHSLIRACGALSESYLDAHNIRRLFAGQDVQPEPYTKAKDSLRLRTDRPFVEAMFHILAARCGAAALQPETTRDTALKITAEDGRPLTFVRRTGRYAIFRIPAQTRHVHLISKADRQDQAIGPFMDDRRMLGLLVGAIQIWTGDTSQHLNHHLTAAHLPGWHGLEAPNMRWTNGNAYLPLSDMHEHERLLSIEIINTALYRVTPEHILPH</sequence>
<dbReference type="EMBL" id="BAQB01000001">
    <property type="protein sequence ID" value="GBR43700.1"/>
    <property type="molecule type" value="Genomic_DNA"/>
</dbReference>
<accession>A0ABQ0QGB0</accession>
<dbReference type="InterPro" id="IPR013320">
    <property type="entry name" value="ConA-like_dom_sf"/>
</dbReference>
<gene>
    <name evidence="6" type="ORF">AA106556_0182</name>
</gene>
<keyword evidence="3" id="KW-0326">Glycosidase</keyword>
<proteinExistence type="inferred from homology"/>
<dbReference type="InterPro" id="IPR036844">
    <property type="entry name" value="Hint_dom_sf"/>
</dbReference>
<dbReference type="SUPFAM" id="SSF51294">
    <property type="entry name" value="Hedgehog/intein (Hint) domain"/>
    <property type="match status" value="1"/>
</dbReference>
<evidence type="ECO:0000259" key="5">
    <source>
        <dbReference type="Pfam" id="PF13403"/>
    </source>
</evidence>
<dbReference type="Proteomes" id="UP001062443">
    <property type="component" value="Unassembled WGS sequence"/>
</dbReference>
<evidence type="ECO:0008006" key="8">
    <source>
        <dbReference type="Google" id="ProtNLM"/>
    </source>
</evidence>
<evidence type="ECO:0000259" key="4">
    <source>
        <dbReference type="Pfam" id="PF00251"/>
    </source>
</evidence>
<evidence type="ECO:0000256" key="1">
    <source>
        <dbReference type="ARBA" id="ARBA00009902"/>
    </source>
</evidence>
<dbReference type="InterPro" id="IPR023296">
    <property type="entry name" value="Glyco_hydro_beta-prop_sf"/>
</dbReference>
<dbReference type="InterPro" id="IPR001362">
    <property type="entry name" value="Glyco_hydro_32"/>
</dbReference>
<keyword evidence="7" id="KW-1185">Reference proteome</keyword>
<dbReference type="Gene3D" id="2.60.120.560">
    <property type="entry name" value="Exo-inulinase, domain 1"/>
    <property type="match status" value="1"/>
</dbReference>
<comment type="similarity">
    <text evidence="1">Belongs to the glycosyl hydrolase 32 family.</text>
</comment>
<keyword evidence="2" id="KW-0378">Hydrolase</keyword>
<name>A0ABQ0QGB0_9PROT</name>
<reference evidence="6" key="1">
    <citation type="submission" date="2013-04" db="EMBL/GenBank/DDBJ databases">
        <title>The genome sequencing project of 58 acetic acid bacteria.</title>
        <authorList>
            <person name="Okamoto-Kainuma A."/>
            <person name="Ishikawa M."/>
            <person name="Umino S."/>
            <person name="Koizumi Y."/>
            <person name="Shiwa Y."/>
            <person name="Yoshikawa H."/>
            <person name="Matsutani M."/>
            <person name="Matsushita K."/>
        </authorList>
    </citation>
    <scope>NUCLEOTIDE SEQUENCE</scope>
    <source>
        <strain evidence="6">NBRC 106556</strain>
    </source>
</reference>
<feature type="domain" description="Glycosyl hydrolase family 32 N-terminal" evidence="4">
    <location>
        <begin position="1"/>
        <end position="310"/>
    </location>
</feature>
<evidence type="ECO:0000256" key="2">
    <source>
        <dbReference type="ARBA" id="ARBA00022801"/>
    </source>
</evidence>
<evidence type="ECO:0000313" key="6">
    <source>
        <dbReference type="EMBL" id="GBR43700.1"/>
    </source>
</evidence>
<dbReference type="Pfam" id="PF13403">
    <property type="entry name" value="Hint_2"/>
    <property type="match status" value="1"/>
</dbReference>
<evidence type="ECO:0000256" key="3">
    <source>
        <dbReference type="ARBA" id="ARBA00023295"/>
    </source>
</evidence>
<dbReference type="SMART" id="SM00640">
    <property type="entry name" value="Glyco_32"/>
    <property type="match status" value="1"/>
</dbReference>
<protein>
    <recommendedName>
        <fullName evidence="8">Hedgehog/Intein (Hint) domain-containing protein</fullName>
    </recommendedName>
</protein>
<dbReference type="PANTHER" id="PTHR42800">
    <property type="entry name" value="EXOINULINASE INUD (AFU_ORTHOLOGUE AFUA_5G00480)"/>
    <property type="match status" value="1"/>
</dbReference>
<dbReference type="InterPro" id="IPR028992">
    <property type="entry name" value="Hedgehog/Intein_dom"/>
</dbReference>
<evidence type="ECO:0000313" key="7">
    <source>
        <dbReference type="Proteomes" id="UP001062443"/>
    </source>
</evidence>